<reference evidence="6 7" key="1">
    <citation type="journal article" date="2014" name="Int. J. Syst. Evol. Microbiol.">
        <title>Phylogenomics and the dynamic genome evolution of the genus Streptococcus.</title>
        <authorList>
            <consortium name="The Broad Institute Genome Sequencing Platform"/>
            <person name="Richards V.P."/>
            <person name="Palmer S.R."/>
            <person name="Pavinski Bitar P.D."/>
            <person name="Qin X."/>
            <person name="Weinstock G.M."/>
            <person name="Highlander S.K."/>
            <person name="Town C.D."/>
            <person name="Burne R.A."/>
            <person name="Stanhope M.J."/>
        </authorList>
    </citation>
    <scope>NUCLEOTIDE SEQUENCE [LARGE SCALE GENOMIC DNA]</scope>
    <source>
        <strain evidence="6 7">2285-97</strain>
    </source>
</reference>
<dbReference type="PANTHER" id="PTHR42988:SF2">
    <property type="entry name" value="CYCLIC NUCLEOTIDE PHOSPHODIESTERASE CBUA0032-RELATED"/>
    <property type="match status" value="1"/>
</dbReference>
<keyword evidence="2" id="KW-0378">Hydrolase</keyword>
<evidence type="ECO:0000256" key="4">
    <source>
        <dbReference type="ARBA" id="ARBA00025742"/>
    </source>
</evidence>
<dbReference type="GO" id="GO:0046872">
    <property type="term" value="F:metal ion binding"/>
    <property type="evidence" value="ECO:0007669"/>
    <property type="project" value="UniProtKB-KW"/>
</dbReference>
<sequence>MRILHLSDTHIRCDYSTDWFTNGLFSEYFNPTANLRYLLTSLNTDDYDFAIITGDLTHEGDIEDYELFKSIWKDHMGDLPYYFCRGNHDQRDHFFDGMTITKKENDYYFNVADFNGLRIILLDSAQDESHEGKISETQMQELRSVLLEKSPKGSILLLHHPLIWEDPHISTSVPAGFEEIIKNSDIKAIFVGHIHMGSMASYAGIPQIMAESIAFGTDEYPDESVFLNRTGYNEVVIEDDKLFVYRQWLKPEQTILGQLAKPFDNSIFQNKTE</sequence>
<dbReference type="SUPFAM" id="SSF56300">
    <property type="entry name" value="Metallo-dependent phosphatases"/>
    <property type="match status" value="1"/>
</dbReference>
<keyword evidence="7" id="KW-1185">Reference proteome</keyword>
<keyword evidence="3" id="KW-0408">Iron</keyword>
<dbReference type="STRING" id="764291.STRUR_0399"/>
<evidence type="ECO:0000259" key="5">
    <source>
        <dbReference type="Pfam" id="PF00149"/>
    </source>
</evidence>
<evidence type="ECO:0000256" key="3">
    <source>
        <dbReference type="ARBA" id="ARBA00023004"/>
    </source>
</evidence>
<dbReference type="Gene3D" id="3.60.21.10">
    <property type="match status" value="1"/>
</dbReference>
<dbReference type="GO" id="GO:0016787">
    <property type="term" value="F:hydrolase activity"/>
    <property type="evidence" value="ECO:0007669"/>
    <property type="project" value="UniProtKB-KW"/>
</dbReference>
<feature type="domain" description="Calcineurin-like phosphoesterase" evidence="5">
    <location>
        <begin position="1"/>
        <end position="196"/>
    </location>
</feature>
<evidence type="ECO:0000256" key="1">
    <source>
        <dbReference type="ARBA" id="ARBA00022723"/>
    </source>
</evidence>
<dbReference type="InterPro" id="IPR050884">
    <property type="entry name" value="CNP_phosphodiesterase-III"/>
</dbReference>
<comment type="similarity">
    <text evidence="4">Belongs to the cyclic nucleotide phosphodiesterase class-III family.</text>
</comment>
<keyword evidence="1" id="KW-0479">Metal-binding</keyword>
<dbReference type="EMBL" id="AEUZ02000001">
    <property type="protein sequence ID" value="EHJ56022.1"/>
    <property type="molecule type" value="Genomic_DNA"/>
</dbReference>
<dbReference type="RefSeq" id="WP_006738795.1">
    <property type="nucleotide sequence ID" value="NZ_AEUZ02000001.1"/>
</dbReference>
<accession>G5KC85</accession>
<comment type="caution">
    <text evidence="6">The sequence shown here is derived from an EMBL/GenBank/DDBJ whole genome shotgun (WGS) entry which is preliminary data.</text>
</comment>
<dbReference type="InterPro" id="IPR004843">
    <property type="entry name" value="Calcineurin-like_PHP"/>
</dbReference>
<evidence type="ECO:0000313" key="6">
    <source>
        <dbReference type="EMBL" id="EHJ56022.1"/>
    </source>
</evidence>
<dbReference type="Proteomes" id="UP000005388">
    <property type="component" value="Unassembled WGS sequence"/>
</dbReference>
<dbReference type="eggNOG" id="COG1409">
    <property type="taxonomic scope" value="Bacteria"/>
</dbReference>
<dbReference type="PANTHER" id="PTHR42988">
    <property type="entry name" value="PHOSPHOHYDROLASE"/>
    <property type="match status" value="1"/>
</dbReference>
<evidence type="ECO:0000313" key="7">
    <source>
        <dbReference type="Proteomes" id="UP000005388"/>
    </source>
</evidence>
<name>G5KC85_9STRE</name>
<evidence type="ECO:0000256" key="2">
    <source>
        <dbReference type="ARBA" id="ARBA00022801"/>
    </source>
</evidence>
<dbReference type="InterPro" id="IPR029052">
    <property type="entry name" value="Metallo-depent_PP-like"/>
</dbReference>
<dbReference type="AlphaFoldDB" id="G5KC85"/>
<gene>
    <name evidence="6" type="ORF">STRUR_0399</name>
</gene>
<dbReference type="Pfam" id="PF00149">
    <property type="entry name" value="Metallophos"/>
    <property type="match status" value="1"/>
</dbReference>
<protein>
    <submittedName>
        <fullName evidence="6">Ser/Thr phosphatase family protein</fullName>
    </submittedName>
</protein>
<organism evidence="6 7">
    <name type="scientific">Streptococcus urinalis 2285-97</name>
    <dbReference type="NCBI Taxonomy" id="764291"/>
    <lineage>
        <taxon>Bacteria</taxon>
        <taxon>Bacillati</taxon>
        <taxon>Bacillota</taxon>
        <taxon>Bacilli</taxon>
        <taxon>Lactobacillales</taxon>
        <taxon>Streptococcaceae</taxon>
        <taxon>Streptococcus</taxon>
    </lineage>
</organism>
<proteinExistence type="inferred from homology"/>